<protein>
    <submittedName>
        <fullName evidence="1">Uncharacterized protein</fullName>
    </submittedName>
</protein>
<evidence type="ECO:0000313" key="1">
    <source>
        <dbReference type="EMBL" id="ESA05197.1"/>
    </source>
</evidence>
<accession>U9TCQ0</accession>
<gene>
    <name evidence="1" type="ORF">GLOINDRAFT_35833</name>
</gene>
<dbReference type="HOGENOM" id="CLU_2590986_0_0_1"/>
<proteinExistence type="predicted"/>
<dbReference type="EMBL" id="KI293339">
    <property type="protein sequence ID" value="ESA05197.1"/>
    <property type="molecule type" value="Genomic_DNA"/>
</dbReference>
<dbReference type="AlphaFoldDB" id="U9TCQ0"/>
<name>U9TCQ0_RHIID</name>
<sequence length="80" mass="9685">MALQLIIDVNKKKDYNRFGFIDILVYGDSINFYRKKNYDIENLLYKDLTILDNELIDKSEDELLRRLYYIKTINEIVNCK</sequence>
<reference evidence="1" key="1">
    <citation type="submission" date="2013-07" db="EMBL/GenBank/DDBJ databases">
        <title>The genome of an arbuscular mycorrhizal fungus provides insights into the evolution of the oldest plant symbiosis.</title>
        <authorList>
            <consortium name="DOE Joint Genome Institute"/>
            <person name="Tisserant E."/>
            <person name="Malbreil M."/>
            <person name="Kuo A."/>
            <person name="Kohler A."/>
            <person name="Symeonidi A."/>
            <person name="Balestrini R."/>
            <person name="Charron P."/>
            <person name="Duensing N."/>
            <person name="Frei-dit-Frey N."/>
            <person name="Gianinazzi-Pearson V."/>
            <person name="Gilbert B."/>
            <person name="Handa Y."/>
            <person name="Hijri M."/>
            <person name="Kaul R."/>
            <person name="Kawaguchi M."/>
            <person name="Krajinski F."/>
            <person name="Lammers P."/>
            <person name="Lapierre D."/>
            <person name="Masclaux F.G."/>
            <person name="Murat C."/>
            <person name="Morin E."/>
            <person name="Ndikumana S."/>
            <person name="Pagni M."/>
            <person name="Petitpierre D."/>
            <person name="Requena N."/>
            <person name="Rosikiewicz P."/>
            <person name="Riley R."/>
            <person name="Saito K."/>
            <person name="San Clemente H."/>
            <person name="Shapiro H."/>
            <person name="van Tuinen D."/>
            <person name="Becard G."/>
            <person name="Bonfante P."/>
            <person name="Paszkowski U."/>
            <person name="Shachar-Hill Y."/>
            <person name="Young J.P."/>
            <person name="Sanders I.R."/>
            <person name="Henrissat B."/>
            <person name="Rensing S.A."/>
            <person name="Grigoriev I.V."/>
            <person name="Corradi N."/>
            <person name="Roux C."/>
            <person name="Martin F."/>
        </authorList>
    </citation>
    <scope>NUCLEOTIDE SEQUENCE</scope>
    <source>
        <strain evidence="1">DAOM 197198</strain>
    </source>
</reference>
<organism evidence="1">
    <name type="scientific">Rhizophagus irregularis (strain DAOM 181602 / DAOM 197198 / MUCL 43194)</name>
    <name type="common">Arbuscular mycorrhizal fungus</name>
    <name type="synonym">Glomus intraradices</name>
    <dbReference type="NCBI Taxonomy" id="747089"/>
    <lineage>
        <taxon>Eukaryota</taxon>
        <taxon>Fungi</taxon>
        <taxon>Fungi incertae sedis</taxon>
        <taxon>Mucoromycota</taxon>
        <taxon>Glomeromycotina</taxon>
        <taxon>Glomeromycetes</taxon>
        <taxon>Glomerales</taxon>
        <taxon>Glomeraceae</taxon>
        <taxon>Rhizophagus</taxon>
    </lineage>
</organism>